<protein>
    <submittedName>
        <fullName evidence="2">Uncharacterized protein</fullName>
    </submittedName>
</protein>
<gene>
    <name evidence="2" type="ORF">C8J28_12834</name>
</gene>
<comment type="caution">
    <text evidence="2">The sequence shown here is derived from an EMBL/GenBank/DDBJ whole genome shotgun (WGS) entry which is preliminary data.</text>
</comment>
<keyword evidence="3" id="KW-1185">Reference proteome</keyword>
<keyword evidence="1" id="KW-1133">Transmembrane helix</keyword>
<accession>A0A2T5JSI4</accession>
<organism evidence="2 3">
    <name type="scientific">Cereibacter azotoformans</name>
    <dbReference type="NCBI Taxonomy" id="43057"/>
    <lineage>
        <taxon>Bacteria</taxon>
        <taxon>Pseudomonadati</taxon>
        <taxon>Pseudomonadota</taxon>
        <taxon>Alphaproteobacteria</taxon>
        <taxon>Rhodobacterales</taxon>
        <taxon>Paracoccaceae</taxon>
        <taxon>Cereibacter</taxon>
    </lineage>
</organism>
<dbReference type="RefSeq" id="WP_044247978.1">
    <property type="nucleotide sequence ID" value="NZ_QAOT01000028.1"/>
</dbReference>
<keyword evidence="1" id="KW-0472">Membrane</keyword>
<dbReference type="EMBL" id="QAOT01000028">
    <property type="protein sequence ID" value="PTR11173.1"/>
    <property type="molecule type" value="Genomic_DNA"/>
</dbReference>
<evidence type="ECO:0000313" key="2">
    <source>
        <dbReference type="EMBL" id="PTR11173.1"/>
    </source>
</evidence>
<dbReference type="AlphaFoldDB" id="A0A2T5JSI4"/>
<keyword evidence="1" id="KW-0812">Transmembrane</keyword>
<sequence length="65" mass="6890">MLGFIALIFSAATTMIVSTLLFVTAGKAVEADDHSEVRQTMRLAGAVLALQAVLWIAAGSQLWRG</sequence>
<reference evidence="2 3" key="1">
    <citation type="submission" date="2018-04" db="EMBL/GenBank/DDBJ databases">
        <title>Genomic Encyclopedia of Type Strains, Phase III (KMG-III): the genomes of soil and plant-associated and newly described type strains.</title>
        <authorList>
            <person name="Whitman W."/>
        </authorList>
    </citation>
    <scope>NUCLEOTIDE SEQUENCE [LARGE SCALE GENOMIC DNA]</scope>
    <source>
        <strain evidence="2 3">KA25</strain>
    </source>
</reference>
<evidence type="ECO:0000313" key="3">
    <source>
        <dbReference type="Proteomes" id="UP000244060"/>
    </source>
</evidence>
<evidence type="ECO:0000256" key="1">
    <source>
        <dbReference type="SAM" id="Phobius"/>
    </source>
</evidence>
<dbReference type="Proteomes" id="UP000244060">
    <property type="component" value="Unassembled WGS sequence"/>
</dbReference>
<proteinExistence type="predicted"/>
<feature type="transmembrane region" description="Helical" evidence="1">
    <location>
        <begin position="41"/>
        <end position="63"/>
    </location>
</feature>
<name>A0A2T5JSI4_9RHOB</name>